<feature type="transmembrane region" description="Helical" evidence="1">
    <location>
        <begin position="64"/>
        <end position="84"/>
    </location>
</feature>
<protein>
    <recommendedName>
        <fullName evidence="4">G protein-coupled receptor</fullName>
    </recommendedName>
</protein>
<dbReference type="Proteomes" id="UP001432027">
    <property type="component" value="Unassembled WGS sequence"/>
</dbReference>
<gene>
    <name evidence="2" type="ORF">PENTCL1PPCAC_14676</name>
</gene>
<comment type="caution">
    <text evidence="2">The sequence shown here is derived from an EMBL/GenBank/DDBJ whole genome shotgun (WGS) entry which is preliminary data.</text>
</comment>
<feature type="non-terminal residue" evidence="2">
    <location>
        <position position="85"/>
    </location>
</feature>
<sequence length="85" mass="9083">FSIGLFSLIASHRCFGRRLIRTLSITALATTGASVVLAGAGIVSLECVIHSETVVNDCLAHVPYSQSLILLLFSFVINAVLFFIS</sequence>
<keyword evidence="1" id="KW-0472">Membrane</keyword>
<proteinExistence type="predicted"/>
<keyword evidence="3" id="KW-1185">Reference proteome</keyword>
<keyword evidence="1" id="KW-1133">Transmembrane helix</keyword>
<evidence type="ECO:0008006" key="4">
    <source>
        <dbReference type="Google" id="ProtNLM"/>
    </source>
</evidence>
<organism evidence="2 3">
    <name type="scientific">Pristionchus entomophagus</name>
    <dbReference type="NCBI Taxonomy" id="358040"/>
    <lineage>
        <taxon>Eukaryota</taxon>
        <taxon>Metazoa</taxon>
        <taxon>Ecdysozoa</taxon>
        <taxon>Nematoda</taxon>
        <taxon>Chromadorea</taxon>
        <taxon>Rhabditida</taxon>
        <taxon>Rhabditina</taxon>
        <taxon>Diplogasteromorpha</taxon>
        <taxon>Diplogasteroidea</taxon>
        <taxon>Neodiplogasteridae</taxon>
        <taxon>Pristionchus</taxon>
    </lineage>
</organism>
<evidence type="ECO:0000313" key="3">
    <source>
        <dbReference type="Proteomes" id="UP001432027"/>
    </source>
</evidence>
<feature type="transmembrane region" description="Helical" evidence="1">
    <location>
        <begin position="23"/>
        <end position="44"/>
    </location>
</feature>
<accession>A0AAV5TAA7</accession>
<dbReference type="EMBL" id="BTSX01000004">
    <property type="protein sequence ID" value="GMS92501.1"/>
    <property type="molecule type" value="Genomic_DNA"/>
</dbReference>
<evidence type="ECO:0000313" key="2">
    <source>
        <dbReference type="EMBL" id="GMS92501.1"/>
    </source>
</evidence>
<keyword evidence="1" id="KW-0812">Transmembrane</keyword>
<dbReference type="AlphaFoldDB" id="A0AAV5TAA7"/>
<reference evidence="2" key="1">
    <citation type="submission" date="2023-10" db="EMBL/GenBank/DDBJ databases">
        <title>Genome assembly of Pristionchus species.</title>
        <authorList>
            <person name="Yoshida K."/>
            <person name="Sommer R.J."/>
        </authorList>
    </citation>
    <scope>NUCLEOTIDE SEQUENCE</scope>
    <source>
        <strain evidence="2">RS0144</strain>
    </source>
</reference>
<name>A0AAV5TAA7_9BILA</name>
<evidence type="ECO:0000256" key="1">
    <source>
        <dbReference type="SAM" id="Phobius"/>
    </source>
</evidence>
<feature type="non-terminal residue" evidence="2">
    <location>
        <position position="1"/>
    </location>
</feature>